<reference evidence="2 3" key="1">
    <citation type="journal article" date="2015" name="Genome Announc.">
        <title>Complete Genome Sequence of Polypropylene Glycol- and Polyethylene Glycol-Degrading Sphingopyxis macrogoltabida Strain EY-1.</title>
        <authorList>
            <person name="Ohtsubo Y."/>
            <person name="Nagata Y."/>
            <person name="Numata M."/>
            <person name="Tsuchikane K."/>
            <person name="Hosoyama A."/>
            <person name="Yamazoe A."/>
            <person name="Tsuda M."/>
            <person name="Fujita N."/>
            <person name="Kawai F."/>
        </authorList>
    </citation>
    <scope>NUCLEOTIDE SEQUENCE [LARGE SCALE GENOMIC DNA]</scope>
    <source>
        <strain evidence="2 3">EY-1</strain>
    </source>
</reference>
<evidence type="ECO:0000313" key="3">
    <source>
        <dbReference type="Proteomes" id="UP000058074"/>
    </source>
</evidence>
<feature type="compositionally biased region" description="Basic and acidic residues" evidence="1">
    <location>
        <begin position="77"/>
        <end position="87"/>
    </location>
</feature>
<dbReference type="AlphaFoldDB" id="A0A0N9V228"/>
<dbReference type="KEGG" id="smag:AN936_15495"/>
<dbReference type="Proteomes" id="UP000058074">
    <property type="component" value="Chromosome"/>
</dbReference>
<organism evidence="2 3">
    <name type="scientific">Sphingopyxis macrogoltabida</name>
    <name type="common">Sphingomonas macrogoltabidus</name>
    <dbReference type="NCBI Taxonomy" id="33050"/>
    <lineage>
        <taxon>Bacteria</taxon>
        <taxon>Pseudomonadati</taxon>
        <taxon>Pseudomonadota</taxon>
        <taxon>Alphaproteobacteria</taxon>
        <taxon>Sphingomonadales</taxon>
        <taxon>Sphingomonadaceae</taxon>
        <taxon>Sphingopyxis</taxon>
    </lineage>
</organism>
<proteinExistence type="predicted"/>
<protein>
    <recommendedName>
        <fullName evidence="4">J domain-containing protein</fullName>
    </recommendedName>
</protein>
<evidence type="ECO:0008006" key="4">
    <source>
        <dbReference type="Google" id="ProtNLM"/>
    </source>
</evidence>
<evidence type="ECO:0000256" key="1">
    <source>
        <dbReference type="SAM" id="MobiDB-lite"/>
    </source>
</evidence>
<feature type="region of interest" description="Disordered" evidence="1">
    <location>
        <begin position="61"/>
        <end position="95"/>
    </location>
</feature>
<name>A0A0N9V228_SPHMC</name>
<accession>A0A0N9V228</accession>
<evidence type="ECO:0000313" key="2">
    <source>
        <dbReference type="EMBL" id="ALH81706.1"/>
    </source>
</evidence>
<sequence>MTAAHWPWTILEIAATDDRKTIREAYSRLLKTLDHDAETEAYMALRDARDAALSGQFLHPETASEEDDDFGLGTPLPDDREQVRSEEPAAGGAPQERPVFTVEYNDQDDRRFQRVVDLFVGENALTAAETEELEQHVDALFADERMADLGHYARIEAWLAQLLAERFPRGADLFPKVAEYFHWTARAHELGIHPAIPWLFNAHEGHSLVREIETPGHAYHREWAELARGKPDGLLWFRAIDKPRMANLIATVRRDYPWLEQEHWQPALVARWEKKVEGGGVKGPGAWTWAIIAFLALSAIGRLAGSDSSQIDHNPAAVAALSAANTDKHIAEFIGTFPYASADGRSVETLRVESPKTYATLQRVAAEFDTLDEARNRIMMREITETYYLIIDKLPYELQVADARFRAAMIKKMKDNPRGCADFIRNPRTYLRQGNSTAYIAPDYQYRMFSVVHDQYDDREWALVHKNASIPGELIGRLIKRSGVPEARVRKVLSSSMAPEADVCRTMGSFYELLTEIPAKEASQILPAVL</sequence>
<dbReference type="PATRIC" id="fig|33050.5.peg.3213"/>
<dbReference type="EMBL" id="CP012700">
    <property type="protein sequence ID" value="ALH81706.1"/>
    <property type="molecule type" value="Genomic_DNA"/>
</dbReference>
<gene>
    <name evidence="2" type="ORF">AN936_15495</name>
</gene>